<name>A0ACB8SJA4_9AGAM</name>
<gene>
    <name evidence="1" type="ORF">BV25DRAFT_1666578</name>
</gene>
<accession>A0ACB8SJA4</accession>
<sequence length="356" mass="40367">MEFDAPLASFETRRPKIIIPGGDPGALLIGIVFASVLYGMTSQQTVFYFAHFQDTLIIRVWVAVLWVLETVTTVFESLVINDYFIHHYGHIGVDATNDTYFSVSSITTGCIIFLVQIFFIVRIRKLRNTVYPTSIWNNVVFVFFIILAVFSFSTSIQLTYYDIASPDNPLRQPVYIANVSVETALDLFITISLVVILHQHRNEFAKKKNPIEQLIMFFTTRGIVLTLFQISMLIIPYSLPGDYSFFAIYTCFSKIYVNSALVTLNNRQRFLQHGSGNDAGSHRCTSMEFTIPDLNDSYQGSVEPIVTVSPASPTPVYSGIDSYSPLHDLPQVEHLPRTHRRLLEDIEMSSADRRDS</sequence>
<keyword evidence="2" id="KW-1185">Reference proteome</keyword>
<evidence type="ECO:0000313" key="2">
    <source>
        <dbReference type="Proteomes" id="UP000814140"/>
    </source>
</evidence>
<comment type="caution">
    <text evidence="1">The sequence shown here is derived from an EMBL/GenBank/DDBJ whole genome shotgun (WGS) entry which is preliminary data.</text>
</comment>
<proteinExistence type="predicted"/>
<protein>
    <submittedName>
        <fullName evidence="1">Uncharacterized protein</fullName>
    </submittedName>
</protein>
<dbReference type="Proteomes" id="UP000814140">
    <property type="component" value="Unassembled WGS sequence"/>
</dbReference>
<organism evidence="1 2">
    <name type="scientific">Artomyces pyxidatus</name>
    <dbReference type="NCBI Taxonomy" id="48021"/>
    <lineage>
        <taxon>Eukaryota</taxon>
        <taxon>Fungi</taxon>
        <taxon>Dikarya</taxon>
        <taxon>Basidiomycota</taxon>
        <taxon>Agaricomycotina</taxon>
        <taxon>Agaricomycetes</taxon>
        <taxon>Russulales</taxon>
        <taxon>Auriscalpiaceae</taxon>
        <taxon>Artomyces</taxon>
    </lineage>
</organism>
<dbReference type="EMBL" id="MU277274">
    <property type="protein sequence ID" value="KAI0055961.1"/>
    <property type="molecule type" value="Genomic_DNA"/>
</dbReference>
<reference evidence="1" key="2">
    <citation type="journal article" date="2022" name="New Phytol.">
        <title>Evolutionary transition to the ectomycorrhizal habit in the genomes of a hyperdiverse lineage of mushroom-forming fungi.</title>
        <authorList>
            <person name="Looney B."/>
            <person name="Miyauchi S."/>
            <person name="Morin E."/>
            <person name="Drula E."/>
            <person name="Courty P.E."/>
            <person name="Kohler A."/>
            <person name="Kuo A."/>
            <person name="LaButti K."/>
            <person name="Pangilinan J."/>
            <person name="Lipzen A."/>
            <person name="Riley R."/>
            <person name="Andreopoulos W."/>
            <person name="He G."/>
            <person name="Johnson J."/>
            <person name="Nolan M."/>
            <person name="Tritt A."/>
            <person name="Barry K.W."/>
            <person name="Grigoriev I.V."/>
            <person name="Nagy L.G."/>
            <person name="Hibbett D."/>
            <person name="Henrissat B."/>
            <person name="Matheny P.B."/>
            <person name="Labbe J."/>
            <person name="Martin F.M."/>
        </authorList>
    </citation>
    <scope>NUCLEOTIDE SEQUENCE</scope>
    <source>
        <strain evidence="1">HHB10654</strain>
    </source>
</reference>
<evidence type="ECO:0000313" key="1">
    <source>
        <dbReference type="EMBL" id="KAI0055961.1"/>
    </source>
</evidence>
<reference evidence="1" key="1">
    <citation type="submission" date="2021-03" db="EMBL/GenBank/DDBJ databases">
        <authorList>
            <consortium name="DOE Joint Genome Institute"/>
            <person name="Ahrendt S."/>
            <person name="Looney B.P."/>
            <person name="Miyauchi S."/>
            <person name="Morin E."/>
            <person name="Drula E."/>
            <person name="Courty P.E."/>
            <person name="Chicoki N."/>
            <person name="Fauchery L."/>
            <person name="Kohler A."/>
            <person name="Kuo A."/>
            <person name="Labutti K."/>
            <person name="Pangilinan J."/>
            <person name="Lipzen A."/>
            <person name="Riley R."/>
            <person name="Andreopoulos W."/>
            <person name="He G."/>
            <person name="Johnson J."/>
            <person name="Barry K.W."/>
            <person name="Grigoriev I.V."/>
            <person name="Nagy L."/>
            <person name="Hibbett D."/>
            <person name="Henrissat B."/>
            <person name="Matheny P.B."/>
            <person name="Labbe J."/>
            <person name="Martin F."/>
        </authorList>
    </citation>
    <scope>NUCLEOTIDE SEQUENCE</scope>
    <source>
        <strain evidence="1">HHB10654</strain>
    </source>
</reference>